<evidence type="ECO:0000313" key="2">
    <source>
        <dbReference type="Proteomes" id="UP000693981"/>
    </source>
</evidence>
<evidence type="ECO:0000313" key="1">
    <source>
        <dbReference type="EMBL" id="KAG7398101.1"/>
    </source>
</evidence>
<name>A0A8T1WY09_9STRA</name>
<accession>A0A8T1WY09</accession>
<gene>
    <name evidence="1" type="ORF">PHYBOEH_011735</name>
</gene>
<comment type="caution">
    <text evidence="1">The sequence shown here is derived from an EMBL/GenBank/DDBJ whole genome shotgun (WGS) entry which is preliminary data.</text>
</comment>
<dbReference type="AlphaFoldDB" id="A0A8T1WY09"/>
<dbReference type="OrthoDB" id="129236at2759"/>
<keyword evidence="2" id="KW-1185">Reference proteome</keyword>
<protein>
    <submittedName>
        <fullName evidence="1">Uncharacterized protein</fullName>
    </submittedName>
</protein>
<organism evidence="1 2">
    <name type="scientific">Phytophthora boehmeriae</name>
    <dbReference type="NCBI Taxonomy" id="109152"/>
    <lineage>
        <taxon>Eukaryota</taxon>
        <taxon>Sar</taxon>
        <taxon>Stramenopiles</taxon>
        <taxon>Oomycota</taxon>
        <taxon>Peronosporomycetes</taxon>
        <taxon>Peronosporales</taxon>
        <taxon>Peronosporaceae</taxon>
        <taxon>Phytophthora</taxon>
    </lineage>
</organism>
<reference evidence="1" key="1">
    <citation type="submission" date="2021-02" db="EMBL/GenBank/DDBJ databases">
        <authorList>
            <person name="Palmer J.M."/>
        </authorList>
    </citation>
    <scope>NUCLEOTIDE SEQUENCE</scope>
    <source>
        <strain evidence="1">SCRP23</strain>
    </source>
</reference>
<dbReference type="Proteomes" id="UP000693981">
    <property type="component" value="Unassembled WGS sequence"/>
</dbReference>
<proteinExistence type="predicted"/>
<dbReference type="EMBL" id="JAGDFL010000091">
    <property type="protein sequence ID" value="KAG7398101.1"/>
    <property type="molecule type" value="Genomic_DNA"/>
</dbReference>
<sequence>MGCLLVTSRYEMDPTWWAHKAEPVTERRSTDEEASPAYCAQREPRNAAAAIQDQFPERFNSKPSVLFVRPAIISQLSDTVDLCGEMAEGELQDQSEAVLERIVRAQYQADHQGDATPENFADVVHDIDSRFKEFLVQFSNRRDPASVTAGCAILDDFHRELDTLRDQLAAI</sequence>